<accession>A0A845E7C8</accession>
<reference evidence="1 2" key="1">
    <citation type="submission" date="2019-11" db="EMBL/GenBank/DDBJ databases">
        <title>Genome sequences of 17 halophilic strains isolated from different environments.</title>
        <authorList>
            <person name="Furrow R.E."/>
        </authorList>
    </citation>
    <scope>NUCLEOTIDE SEQUENCE [LARGE SCALE GENOMIC DNA]</scope>
    <source>
        <strain evidence="1 2">22505_10_Sand</strain>
    </source>
</reference>
<organism evidence="1 2">
    <name type="scientific">Halobacillus litoralis</name>
    <dbReference type="NCBI Taxonomy" id="45668"/>
    <lineage>
        <taxon>Bacteria</taxon>
        <taxon>Bacillati</taxon>
        <taxon>Bacillota</taxon>
        <taxon>Bacilli</taxon>
        <taxon>Bacillales</taxon>
        <taxon>Bacillaceae</taxon>
        <taxon>Halobacillus</taxon>
    </lineage>
</organism>
<protein>
    <submittedName>
        <fullName evidence="1">GrpB family protein</fullName>
    </submittedName>
</protein>
<sequence>MTKKDRLIQNLRGKGVTVLHEKVGTCAECGTTIYCENGFLNGVLSANKTLKCFSCDERKVNNRVQLSPYQSNWPETFASEKNVILQQLGDPTIPIEHIGSTSVPNLSAKPIIDILLGVESLDEFTRYIQPLSQAGYEYVPKPELRARRFFKKETDTNDTFHLHICEWKGSEWEEKITFRDHLRANPGSVLAYESLKKQLAESYREERSVYTEKKGPFIQSILNHAYKKG</sequence>
<dbReference type="PANTHER" id="PTHR34822:SF1">
    <property type="entry name" value="GRPB FAMILY PROTEIN"/>
    <property type="match status" value="1"/>
</dbReference>
<dbReference type="EMBL" id="WMEZ01000006">
    <property type="protein sequence ID" value="MYL50832.1"/>
    <property type="molecule type" value="Genomic_DNA"/>
</dbReference>
<dbReference type="Proteomes" id="UP000447393">
    <property type="component" value="Unassembled WGS sequence"/>
</dbReference>
<evidence type="ECO:0000313" key="1">
    <source>
        <dbReference type="EMBL" id="MYL50832.1"/>
    </source>
</evidence>
<comment type="caution">
    <text evidence="1">The sequence shown here is derived from an EMBL/GenBank/DDBJ whole genome shotgun (WGS) entry which is preliminary data.</text>
</comment>
<dbReference type="AlphaFoldDB" id="A0A845E7C8"/>
<dbReference type="PANTHER" id="PTHR34822">
    <property type="entry name" value="GRPB DOMAIN PROTEIN (AFU_ORTHOLOGUE AFUA_1G01530)"/>
    <property type="match status" value="1"/>
</dbReference>
<dbReference type="InterPro" id="IPR043519">
    <property type="entry name" value="NT_sf"/>
</dbReference>
<proteinExistence type="predicted"/>
<dbReference type="Gene3D" id="3.30.460.10">
    <property type="entry name" value="Beta Polymerase, domain 2"/>
    <property type="match status" value="1"/>
</dbReference>
<dbReference type="SUPFAM" id="SSF81301">
    <property type="entry name" value="Nucleotidyltransferase"/>
    <property type="match status" value="1"/>
</dbReference>
<gene>
    <name evidence="1" type="ORF">GLV98_15160</name>
</gene>
<evidence type="ECO:0000313" key="2">
    <source>
        <dbReference type="Proteomes" id="UP000447393"/>
    </source>
</evidence>
<dbReference type="InterPro" id="IPR007344">
    <property type="entry name" value="GrpB/CoaE"/>
</dbReference>
<name>A0A845E7C8_9BACI</name>
<dbReference type="Pfam" id="PF04229">
    <property type="entry name" value="GrpB"/>
    <property type="match status" value="1"/>
</dbReference>